<reference evidence="1 2" key="1">
    <citation type="submission" date="2018-03" db="EMBL/GenBank/DDBJ databases">
        <title>Streptomyces dioscori sp. nov., a novel endophytic actinobacterium isolated from bulbil of Dioscorea bulbifera L.</title>
        <authorList>
            <person name="Zhikuan W."/>
        </authorList>
    </citation>
    <scope>NUCLEOTIDE SEQUENCE [LARGE SCALE GENOMIC DNA]</scope>
    <source>
        <strain evidence="1 2">A217</strain>
    </source>
</reference>
<dbReference type="OrthoDB" id="4313706at2"/>
<comment type="caution">
    <text evidence="1">The sequence shown here is derived from an EMBL/GenBank/DDBJ whole genome shotgun (WGS) entry which is preliminary data.</text>
</comment>
<accession>A0A2P8Q4N4</accession>
<dbReference type="RefSeq" id="WP_107018254.1">
    <property type="nucleotide sequence ID" value="NZ_KZ679045.1"/>
</dbReference>
<protein>
    <submittedName>
        <fullName evidence="1">Uncharacterized protein</fullName>
    </submittedName>
</protein>
<dbReference type="AlphaFoldDB" id="A0A2P8Q4N4"/>
<evidence type="ECO:0000313" key="2">
    <source>
        <dbReference type="Proteomes" id="UP000240429"/>
    </source>
</evidence>
<proteinExistence type="predicted"/>
<sequence>MTNLKIHGDAPLGLEALAAAEGPEGPEGGLAELRGDCARMVPHWEAPARITARPVSPALINGVTVPPASARLLDGMSDYGD</sequence>
<dbReference type="EMBL" id="PYBJ01000014">
    <property type="protein sequence ID" value="PSM41214.1"/>
    <property type="molecule type" value="Genomic_DNA"/>
</dbReference>
<keyword evidence="2" id="KW-1185">Reference proteome</keyword>
<evidence type="ECO:0000313" key="1">
    <source>
        <dbReference type="EMBL" id="PSM41214.1"/>
    </source>
</evidence>
<name>A0A2P8Q4N4_9ACTN</name>
<gene>
    <name evidence="1" type="ORF">C6Y14_20680</name>
</gene>
<dbReference type="Proteomes" id="UP000240429">
    <property type="component" value="Unassembled WGS sequence"/>
</dbReference>
<organism evidence="1 2">
    <name type="scientific">Streptomyces dioscori</name>
    <dbReference type="NCBI Taxonomy" id="2109333"/>
    <lineage>
        <taxon>Bacteria</taxon>
        <taxon>Bacillati</taxon>
        <taxon>Actinomycetota</taxon>
        <taxon>Actinomycetes</taxon>
        <taxon>Kitasatosporales</taxon>
        <taxon>Streptomycetaceae</taxon>
        <taxon>Streptomyces</taxon>
        <taxon>Streptomyces aurantiacus group</taxon>
    </lineage>
</organism>